<sequence length="235" mass="26350">MAVVKVENVKKSYSKTVILDHITLEVESSQILGLIGPSGAGKTTLVKVILGMEKVDEGNVEIFNTKIPNLKLLDSIGYMAQSDALYEELTGRENLEFFGKIYGLKKDKLRERIEYTSALVDLKEHLNKRVSKYSGGMKRRLSLALALLQDPKVLVLDEPTVGIDPKLRYSIWQELKKLKESGKTIIVTTHVMDEAEKCDKLALINNGKVLAMGSSEKLKEEFKAASIEEIFLMYN</sequence>
<dbReference type="PROSITE" id="PS50893">
    <property type="entry name" value="ABC_TRANSPORTER_2"/>
    <property type="match status" value="1"/>
</dbReference>
<dbReference type="STRING" id="1121306.SAMN02745196_00022"/>
<evidence type="ECO:0000313" key="5">
    <source>
        <dbReference type="Proteomes" id="UP000184526"/>
    </source>
</evidence>
<name>A0A1M5S3K2_9CLOT</name>
<evidence type="ECO:0000256" key="2">
    <source>
        <dbReference type="ARBA" id="ARBA00022840"/>
    </source>
</evidence>
<dbReference type="GO" id="GO:0005524">
    <property type="term" value="F:ATP binding"/>
    <property type="evidence" value="ECO:0007669"/>
    <property type="project" value="UniProtKB-KW"/>
</dbReference>
<dbReference type="RefSeq" id="WP_072828725.1">
    <property type="nucleotide sequence ID" value="NZ_FQXP01000003.1"/>
</dbReference>
<protein>
    <submittedName>
        <fullName evidence="4">ABC-2 type transport system ATP-binding protein</fullName>
    </submittedName>
</protein>
<dbReference type="InterPro" id="IPR003439">
    <property type="entry name" value="ABC_transporter-like_ATP-bd"/>
</dbReference>
<dbReference type="PANTHER" id="PTHR43038:SF3">
    <property type="entry name" value="ABC TRANSPORTER G FAMILY MEMBER 20 ISOFORM X1"/>
    <property type="match status" value="1"/>
</dbReference>
<evidence type="ECO:0000256" key="1">
    <source>
        <dbReference type="ARBA" id="ARBA00022741"/>
    </source>
</evidence>
<dbReference type="OrthoDB" id="9804819at2"/>
<reference evidence="4 5" key="1">
    <citation type="submission" date="2016-11" db="EMBL/GenBank/DDBJ databases">
        <authorList>
            <person name="Jaros S."/>
            <person name="Januszkiewicz K."/>
            <person name="Wedrychowicz H."/>
        </authorList>
    </citation>
    <scope>NUCLEOTIDE SEQUENCE [LARGE SCALE GENOMIC DNA]</scope>
    <source>
        <strain evidence="4 5">DSM 3089</strain>
    </source>
</reference>
<dbReference type="SUPFAM" id="SSF52540">
    <property type="entry name" value="P-loop containing nucleoside triphosphate hydrolases"/>
    <property type="match status" value="1"/>
</dbReference>
<dbReference type="GO" id="GO:0016887">
    <property type="term" value="F:ATP hydrolysis activity"/>
    <property type="evidence" value="ECO:0007669"/>
    <property type="project" value="InterPro"/>
</dbReference>
<dbReference type="PROSITE" id="PS00211">
    <property type="entry name" value="ABC_TRANSPORTER_1"/>
    <property type="match status" value="1"/>
</dbReference>
<keyword evidence="1" id="KW-0547">Nucleotide-binding</keyword>
<evidence type="ECO:0000313" key="4">
    <source>
        <dbReference type="EMBL" id="SHH32868.1"/>
    </source>
</evidence>
<dbReference type="PANTHER" id="PTHR43038">
    <property type="entry name" value="ATP-BINDING CASSETTE, SUB-FAMILY H, MEMBER 1"/>
    <property type="match status" value="1"/>
</dbReference>
<dbReference type="Gene3D" id="3.40.50.300">
    <property type="entry name" value="P-loop containing nucleotide triphosphate hydrolases"/>
    <property type="match status" value="1"/>
</dbReference>
<evidence type="ECO:0000259" key="3">
    <source>
        <dbReference type="PROSITE" id="PS50893"/>
    </source>
</evidence>
<accession>A0A1M5S3K2</accession>
<keyword evidence="2 4" id="KW-0067">ATP-binding</keyword>
<dbReference type="InterPro" id="IPR017871">
    <property type="entry name" value="ABC_transporter-like_CS"/>
</dbReference>
<dbReference type="Pfam" id="PF00005">
    <property type="entry name" value="ABC_tran"/>
    <property type="match status" value="1"/>
</dbReference>
<dbReference type="EMBL" id="FQXP01000003">
    <property type="protein sequence ID" value="SHH32868.1"/>
    <property type="molecule type" value="Genomic_DNA"/>
</dbReference>
<gene>
    <name evidence="4" type="ORF">SAMN02745196_00022</name>
</gene>
<organism evidence="4 5">
    <name type="scientific">Clostridium collagenovorans DSM 3089</name>
    <dbReference type="NCBI Taxonomy" id="1121306"/>
    <lineage>
        <taxon>Bacteria</taxon>
        <taxon>Bacillati</taxon>
        <taxon>Bacillota</taxon>
        <taxon>Clostridia</taxon>
        <taxon>Eubacteriales</taxon>
        <taxon>Clostridiaceae</taxon>
        <taxon>Clostridium</taxon>
    </lineage>
</organism>
<dbReference type="InterPro" id="IPR027417">
    <property type="entry name" value="P-loop_NTPase"/>
</dbReference>
<dbReference type="AlphaFoldDB" id="A0A1M5S3K2"/>
<dbReference type="SMART" id="SM00382">
    <property type="entry name" value="AAA"/>
    <property type="match status" value="1"/>
</dbReference>
<proteinExistence type="predicted"/>
<keyword evidence="5" id="KW-1185">Reference proteome</keyword>
<feature type="domain" description="ABC transporter" evidence="3">
    <location>
        <begin position="4"/>
        <end position="231"/>
    </location>
</feature>
<dbReference type="InterPro" id="IPR003593">
    <property type="entry name" value="AAA+_ATPase"/>
</dbReference>
<dbReference type="Proteomes" id="UP000184526">
    <property type="component" value="Unassembled WGS sequence"/>
</dbReference>